<gene>
    <name evidence="1" type="ORF">GLOIN_2v1764530</name>
</gene>
<evidence type="ECO:0000313" key="1">
    <source>
        <dbReference type="EMBL" id="POG80410.1"/>
    </source>
</evidence>
<dbReference type="VEuPathDB" id="FungiDB:RhiirFUN_022540"/>
<evidence type="ECO:0000313" key="2">
    <source>
        <dbReference type="Proteomes" id="UP000018888"/>
    </source>
</evidence>
<accession>A0A2P4QRZ8</accession>
<dbReference type="Proteomes" id="UP000018888">
    <property type="component" value="Unassembled WGS sequence"/>
</dbReference>
<comment type="caution">
    <text evidence="1">The sequence shown here is derived from an EMBL/GenBank/DDBJ whole genome shotgun (WGS) entry which is preliminary data.</text>
</comment>
<dbReference type="AlphaFoldDB" id="A0A2P4QRZ8"/>
<sequence length="130" mass="15564">MSKNRKVYWKCKKQVIQQLPKVPLENAVFKDLIEDDLKPGTRKAEILIKRCVRRLANNKSKSNIYCKEVYIKSSDLTRLYSDVSNRQHFNNLNDEIILNYTYNEEDFTMIKNFKEKQLPAVRILTDEDYR</sequence>
<dbReference type="EMBL" id="AUPC02000018">
    <property type="protein sequence ID" value="POG80410.1"/>
    <property type="molecule type" value="Genomic_DNA"/>
</dbReference>
<reference evidence="1 2" key="1">
    <citation type="journal article" date="2013" name="Proc. Natl. Acad. Sci. U.S.A.">
        <title>Genome of an arbuscular mycorrhizal fungus provides insight into the oldest plant symbiosis.</title>
        <authorList>
            <person name="Tisserant E."/>
            <person name="Malbreil M."/>
            <person name="Kuo A."/>
            <person name="Kohler A."/>
            <person name="Symeonidi A."/>
            <person name="Balestrini R."/>
            <person name="Charron P."/>
            <person name="Duensing N."/>
            <person name="Frei Dit Frey N."/>
            <person name="Gianinazzi-Pearson V."/>
            <person name="Gilbert L.B."/>
            <person name="Handa Y."/>
            <person name="Herr J.R."/>
            <person name="Hijri M."/>
            <person name="Koul R."/>
            <person name="Kawaguchi M."/>
            <person name="Krajinski F."/>
            <person name="Lammers P.J."/>
            <person name="Masclaux F.G."/>
            <person name="Murat C."/>
            <person name="Morin E."/>
            <person name="Ndikumana S."/>
            <person name="Pagni M."/>
            <person name="Petitpierre D."/>
            <person name="Requena N."/>
            <person name="Rosikiewicz P."/>
            <person name="Riley R."/>
            <person name="Saito K."/>
            <person name="San Clemente H."/>
            <person name="Shapiro H."/>
            <person name="van Tuinen D."/>
            <person name="Becard G."/>
            <person name="Bonfante P."/>
            <person name="Paszkowski U."/>
            <person name="Shachar-Hill Y.Y."/>
            <person name="Tuskan G.A."/>
            <person name="Young P.W."/>
            <person name="Sanders I.R."/>
            <person name="Henrissat B."/>
            <person name="Rensing S.A."/>
            <person name="Grigoriev I.V."/>
            <person name="Corradi N."/>
            <person name="Roux C."/>
            <person name="Martin F."/>
        </authorList>
    </citation>
    <scope>NUCLEOTIDE SEQUENCE [LARGE SCALE GENOMIC DNA]</scope>
    <source>
        <strain evidence="1 2">DAOM 197198</strain>
    </source>
</reference>
<dbReference type="SMR" id="A0A2P4QRZ8"/>
<keyword evidence="2" id="KW-1185">Reference proteome</keyword>
<organism evidence="1 2">
    <name type="scientific">Rhizophagus irregularis (strain DAOM 181602 / DAOM 197198 / MUCL 43194)</name>
    <name type="common">Arbuscular mycorrhizal fungus</name>
    <name type="synonym">Glomus intraradices</name>
    <dbReference type="NCBI Taxonomy" id="747089"/>
    <lineage>
        <taxon>Eukaryota</taxon>
        <taxon>Fungi</taxon>
        <taxon>Fungi incertae sedis</taxon>
        <taxon>Mucoromycota</taxon>
        <taxon>Glomeromycotina</taxon>
        <taxon>Glomeromycetes</taxon>
        <taxon>Glomerales</taxon>
        <taxon>Glomeraceae</taxon>
        <taxon>Rhizophagus</taxon>
    </lineage>
</organism>
<name>A0A2P4QRZ8_RHIID</name>
<proteinExistence type="predicted"/>
<protein>
    <submittedName>
        <fullName evidence="1">Uncharacterized protein</fullName>
    </submittedName>
</protein>
<reference evidence="1 2" key="2">
    <citation type="journal article" date="2018" name="New Phytol.">
        <title>High intraspecific genome diversity in the model arbuscular mycorrhizal symbiont Rhizophagus irregularis.</title>
        <authorList>
            <person name="Chen E.C.H."/>
            <person name="Morin E."/>
            <person name="Beaudet D."/>
            <person name="Noel J."/>
            <person name="Yildirir G."/>
            <person name="Ndikumana S."/>
            <person name="Charron P."/>
            <person name="St-Onge C."/>
            <person name="Giorgi J."/>
            <person name="Kruger M."/>
            <person name="Marton T."/>
            <person name="Ropars J."/>
            <person name="Grigoriev I.V."/>
            <person name="Hainaut M."/>
            <person name="Henrissat B."/>
            <person name="Roux C."/>
            <person name="Martin F."/>
            <person name="Corradi N."/>
        </authorList>
    </citation>
    <scope>NUCLEOTIDE SEQUENCE [LARGE SCALE GENOMIC DNA]</scope>
    <source>
        <strain evidence="1 2">DAOM 197198</strain>
    </source>
</reference>